<evidence type="ECO:0000259" key="13">
    <source>
        <dbReference type="PROSITE" id="PS50157"/>
    </source>
</evidence>
<keyword evidence="5 11" id="KW-0863">Zinc-finger</keyword>
<keyword evidence="6" id="KW-0862">Zinc</keyword>
<dbReference type="SUPFAM" id="SSF57667">
    <property type="entry name" value="beta-beta-alpha zinc fingers"/>
    <property type="match status" value="2"/>
</dbReference>
<dbReference type="SMART" id="SM00355">
    <property type="entry name" value="ZnF_C2H2"/>
    <property type="match status" value="4"/>
</dbReference>
<keyword evidence="9" id="KW-0804">Transcription</keyword>
<evidence type="ECO:0000256" key="6">
    <source>
        <dbReference type="ARBA" id="ARBA00022833"/>
    </source>
</evidence>
<evidence type="ECO:0000256" key="3">
    <source>
        <dbReference type="ARBA" id="ARBA00022723"/>
    </source>
</evidence>
<protein>
    <submittedName>
        <fullName evidence="15">Uncharacterized protein</fullName>
    </submittedName>
</protein>
<dbReference type="InterPro" id="IPR036236">
    <property type="entry name" value="Znf_C2H2_sf"/>
</dbReference>
<dbReference type="InterPro" id="IPR036051">
    <property type="entry name" value="KRAB_dom_sf"/>
</dbReference>
<dbReference type="CDD" id="cd07765">
    <property type="entry name" value="KRAB_A-box"/>
    <property type="match status" value="1"/>
</dbReference>
<evidence type="ECO:0000256" key="2">
    <source>
        <dbReference type="ARBA" id="ARBA00006991"/>
    </source>
</evidence>
<evidence type="ECO:0000256" key="8">
    <source>
        <dbReference type="ARBA" id="ARBA00023125"/>
    </source>
</evidence>
<dbReference type="Proteomes" id="UP000694559">
    <property type="component" value="Unplaced"/>
</dbReference>
<evidence type="ECO:0000259" key="14">
    <source>
        <dbReference type="PROSITE" id="PS50805"/>
    </source>
</evidence>
<name>A0A8C6X7T5_NAJNA</name>
<comment type="subcellular location">
    <subcellularLocation>
        <location evidence="1">Nucleus</location>
    </subcellularLocation>
</comment>
<sequence length="687" mass="76600">MPGPLEQDSLDSALNMEDISFTSHPASRHSGSFSLNSSDDDNEEESSTSMFTGSPIKATVPQSRKRRKMMGKDKILDALVTLCREQFQTAMLSLQSPDTNSCRNDEYATFALAVADSLRKLPPERVEATKSQLFIVLADAHSQATKPGGPGDADATELLQTVLEPESFSSDRGMTARPLSQELLSFEDVAVRFTDEEWMLLDAGQQDLYREVMAENSGMVASLIQELQPEINAEDQGTGAADQPEQKAEDREGKSYPLFQSPTESELKTWCSVEQNPAAGPEQDCQYSLKMMAFSPPSLEFRESPKCLEAGADEAGVLQTRISFSGEISPSFADPVNVNTELGLGEESLNGEAQGRLEEKVRRPLADINSSTPMQEPSGRGKMLRWMEASQESDSLGKAYQGPGSGSGNSMLESKDGFWLEKPKEINPHGKLLERALGKLIQEPNAQEGLESKQDTGSLPEAKSDLASFCDEVSTNGPTKTLQGREASFDLSGNLQPRADRSKNQDSPMATERIYTCSYCGKCFEESLDLVAHERAHIREKIYRCSQCEKRFSHQIDLLTHKRNHQGEKPHQCERDCAKCHRQRTFPRPTRRARPGEQACQCPVCGERFSWKSNLIRHRRIHTGEKPYRCTECGKSYTRKTALDRHKRTHVGEKAGEVGTRAWRKPQCWFSLFESHEVSEKCTVLTY</sequence>
<dbReference type="Gene3D" id="3.30.160.60">
    <property type="entry name" value="Classic Zinc Finger"/>
    <property type="match status" value="4"/>
</dbReference>
<keyword evidence="4" id="KW-0677">Repeat</keyword>
<dbReference type="FunFam" id="3.30.160.60:FF:000110">
    <property type="entry name" value="Zinc finger protein-like"/>
    <property type="match status" value="1"/>
</dbReference>
<evidence type="ECO:0000256" key="11">
    <source>
        <dbReference type="PROSITE-ProRule" id="PRU00042"/>
    </source>
</evidence>
<dbReference type="GeneTree" id="ENSGT00940000154715"/>
<dbReference type="Gene3D" id="6.10.140.140">
    <property type="match status" value="1"/>
</dbReference>
<dbReference type="Pfam" id="PF13912">
    <property type="entry name" value="zf-C2H2_6"/>
    <property type="match status" value="1"/>
</dbReference>
<dbReference type="SUPFAM" id="SSF109640">
    <property type="entry name" value="KRAB domain (Kruppel-associated box)"/>
    <property type="match status" value="1"/>
</dbReference>
<dbReference type="PROSITE" id="PS50805">
    <property type="entry name" value="KRAB"/>
    <property type="match status" value="1"/>
</dbReference>
<feature type="domain" description="C2H2-type" evidence="13">
    <location>
        <begin position="543"/>
        <end position="570"/>
    </location>
</feature>
<feature type="region of interest" description="Disordered" evidence="12">
    <location>
        <begin position="1"/>
        <end position="69"/>
    </location>
</feature>
<reference evidence="15" key="1">
    <citation type="submission" date="2025-08" db="UniProtKB">
        <authorList>
            <consortium name="Ensembl"/>
        </authorList>
    </citation>
    <scope>IDENTIFICATION</scope>
</reference>
<keyword evidence="10" id="KW-0539">Nucleus</keyword>
<dbReference type="FunFam" id="3.30.160.60:FF:002343">
    <property type="entry name" value="Zinc finger protein 33A"/>
    <property type="match status" value="1"/>
</dbReference>
<dbReference type="GO" id="GO:0006355">
    <property type="term" value="P:regulation of DNA-templated transcription"/>
    <property type="evidence" value="ECO:0007669"/>
    <property type="project" value="InterPro"/>
</dbReference>
<dbReference type="GO" id="GO:0005634">
    <property type="term" value="C:nucleus"/>
    <property type="evidence" value="ECO:0007669"/>
    <property type="project" value="UniProtKB-SubCell"/>
</dbReference>
<dbReference type="FunFam" id="3.30.160.60:FF:000056">
    <property type="entry name" value="Zinc finger and SCAN domain-containing 20"/>
    <property type="match status" value="1"/>
</dbReference>
<reference evidence="15" key="2">
    <citation type="submission" date="2025-09" db="UniProtKB">
        <authorList>
            <consortium name="Ensembl"/>
        </authorList>
    </citation>
    <scope>IDENTIFICATION</scope>
</reference>
<evidence type="ECO:0000256" key="10">
    <source>
        <dbReference type="ARBA" id="ARBA00023242"/>
    </source>
</evidence>
<dbReference type="PANTHER" id="PTHR23234:SF10">
    <property type="entry name" value="RIKEN CDNA 6720489N17 GENE-RELATED"/>
    <property type="match status" value="1"/>
</dbReference>
<dbReference type="PROSITE" id="PS00028">
    <property type="entry name" value="ZINC_FINGER_C2H2_1"/>
    <property type="match status" value="4"/>
</dbReference>
<evidence type="ECO:0000313" key="15">
    <source>
        <dbReference type="Ensembl" id="ENSNNAP00000010185.1"/>
    </source>
</evidence>
<dbReference type="OrthoDB" id="5803771at2759"/>
<feature type="domain" description="C2H2-type" evidence="13">
    <location>
        <begin position="628"/>
        <end position="655"/>
    </location>
</feature>
<feature type="domain" description="C2H2-type" evidence="13">
    <location>
        <begin position="600"/>
        <end position="627"/>
    </location>
</feature>
<dbReference type="InterPro" id="IPR050758">
    <property type="entry name" value="Znf_C2H2-type"/>
</dbReference>
<dbReference type="InterPro" id="IPR013087">
    <property type="entry name" value="Znf_C2H2_type"/>
</dbReference>
<keyword evidence="16" id="KW-1185">Reference proteome</keyword>
<organism evidence="15 16">
    <name type="scientific">Naja naja</name>
    <name type="common">Indian cobra</name>
    <dbReference type="NCBI Taxonomy" id="35670"/>
    <lineage>
        <taxon>Eukaryota</taxon>
        <taxon>Metazoa</taxon>
        <taxon>Chordata</taxon>
        <taxon>Craniata</taxon>
        <taxon>Vertebrata</taxon>
        <taxon>Euteleostomi</taxon>
        <taxon>Lepidosauria</taxon>
        <taxon>Squamata</taxon>
        <taxon>Bifurcata</taxon>
        <taxon>Unidentata</taxon>
        <taxon>Episquamata</taxon>
        <taxon>Toxicofera</taxon>
        <taxon>Serpentes</taxon>
        <taxon>Colubroidea</taxon>
        <taxon>Elapidae</taxon>
        <taxon>Elapinae</taxon>
        <taxon>Naja</taxon>
    </lineage>
</organism>
<dbReference type="AlphaFoldDB" id="A0A8C6X7T5"/>
<feature type="region of interest" description="Disordered" evidence="12">
    <location>
        <begin position="233"/>
        <end position="259"/>
    </location>
</feature>
<dbReference type="GO" id="GO:0008270">
    <property type="term" value="F:zinc ion binding"/>
    <property type="evidence" value="ECO:0007669"/>
    <property type="project" value="UniProtKB-KW"/>
</dbReference>
<feature type="domain" description="KRAB" evidence="14">
    <location>
        <begin position="184"/>
        <end position="269"/>
    </location>
</feature>
<dbReference type="Pfam" id="PF00096">
    <property type="entry name" value="zf-C2H2"/>
    <property type="match status" value="3"/>
</dbReference>
<feature type="region of interest" description="Disordered" evidence="12">
    <location>
        <begin position="389"/>
        <end position="414"/>
    </location>
</feature>
<evidence type="ECO:0000256" key="12">
    <source>
        <dbReference type="SAM" id="MobiDB-lite"/>
    </source>
</evidence>
<feature type="compositionally biased region" description="Polar residues" evidence="12">
    <location>
        <begin position="473"/>
        <end position="482"/>
    </location>
</feature>
<feature type="domain" description="C2H2-type" evidence="13">
    <location>
        <begin position="515"/>
        <end position="542"/>
    </location>
</feature>
<dbReference type="FunFam" id="3.30.160.60:FF:001228">
    <property type="entry name" value="Zinc finger protein 236"/>
    <property type="match status" value="1"/>
</dbReference>
<dbReference type="PANTHER" id="PTHR23234">
    <property type="entry name" value="ZNF44 PROTEIN"/>
    <property type="match status" value="1"/>
</dbReference>
<dbReference type="Pfam" id="PF01352">
    <property type="entry name" value="KRAB"/>
    <property type="match status" value="1"/>
</dbReference>
<dbReference type="GO" id="GO:0003677">
    <property type="term" value="F:DNA binding"/>
    <property type="evidence" value="ECO:0007669"/>
    <property type="project" value="UniProtKB-KW"/>
</dbReference>
<evidence type="ECO:0000256" key="9">
    <source>
        <dbReference type="ARBA" id="ARBA00023163"/>
    </source>
</evidence>
<dbReference type="OMA" id="CERDCAK"/>
<keyword evidence="3" id="KW-0479">Metal-binding</keyword>
<comment type="similarity">
    <text evidence="2">Belongs to the krueppel C2H2-type zinc-finger protein family.</text>
</comment>
<evidence type="ECO:0000256" key="4">
    <source>
        <dbReference type="ARBA" id="ARBA00022737"/>
    </source>
</evidence>
<keyword evidence="7" id="KW-0805">Transcription regulation</keyword>
<dbReference type="Ensembl" id="ENSNNAT00000010663.1">
    <property type="protein sequence ID" value="ENSNNAP00000010185.1"/>
    <property type="gene ID" value="ENSNNAG00000006812.1"/>
</dbReference>
<evidence type="ECO:0000256" key="1">
    <source>
        <dbReference type="ARBA" id="ARBA00004123"/>
    </source>
</evidence>
<evidence type="ECO:0000313" key="16">
    <source>
        <dbReference type="Proteomes" id="UP000694559"/>
    </source>
</evidence>
<proteinExistence type="inferred from homology"/>
<dbReference type="SMART" id="SM00349">
    <property type="entry name" value="KRAB"/>
    <property type="match status" value="1"/>
</dbReference>
<evidence type="ECO:0000256" key="5">
    <source>
        <dbReference type="ARBA" id="ARBA00022771"/>
    </source>
</evidence>
<evidence type="ECO:0000256" key="7">
    <source>
        <dbReference type="ARBA" id="ARBA00023015"/>
    </source>
</evidence>
<feature type="compositionally biased region" description="Basic and acidic residues" evidence="12">
    <location>
        <begin position="244"/>
        <end position="254"/>
    </location>
</feature>
<feature type="region of interest" description="Disordered" evidence="12">
    <location>
        <begin position="473"/>
        <end position="507"/>
    </location>
</feature>
<dbReference type="InterPro" id="IPR001909">
    <property type="entry name" value="KRAB"/>
</dbReference>
<keyword evidence="8" id="KW-0238">DNA-binding</keyword>
<dbReference type="PROSITE" id="PS50157">
    <property type="entry name" value="ZINC_FINGER_C2H2_2"/>
    <property type="match status" value="4"/>
</dbReference>
<accession>A0A8C6X7T5</accession>